<dbReference type="InterPro" id="IPR025110">
    <property type="entry name" value="AMP-bd_C"/>
</dbReference>
<name>A0ABP3RHI6_9ACTN</name>
<dbReference type="Pfam" id="PF13193">
    <property type="entry name" value="AMP-binding_C"/>
    <property type="match status" value="1"/>
</dbReference>
<dbReference type="EMBL" id="BAAAHE010000007">
    <property type="protein sequence ID" value="GAA0607784.1"/>
    <property type="molecule type" value="Genomic_DNA"/>
</dbReference>
<evidence type="ECO:0000259" key="3">
    <source>
        <dbReference type="Pfam" id="PF00501"/>
    </source>
</evidence>
<keyword evidence="6" id="KW-1185">Reference proteome</keyword>
<dbReference type="Pfam" id="PF00501">
    <property type="entry name" value="AMP-binding"/>
    <property type="match status" value="1"/>
</dbReference>
<evidence type="ECO:0000259" key="4">
    <source>
        <dbReference type="Pfam" id="PF13193"/>
    </source>
</evidence>
<sequence>MFPVPGVTTPEVLAAVAAAHPDREFVVAEDGRATYGEVAVRAAALAARLRAAGVQPSDRVGLCLPNGLRWVVGLLGAHAAGACALPLNTWYKPAELDAVLARATPRVVLTPENYDSFGGPDGDVISTACTGDDISSACETLRSAPAGETDLALLLFTSGSSAEPKAVPLTQGGMVRTARAVGERQGVRDGDRFWFALPLFFVFGCSNALPNALVHGATLCVQERFEPAAALEFIERERCTVYYGVAPVTRALAAHPDLAHRDVSTLRTGTANATPEDLRIAIEKLGVTDVCNAYGLTEGHGHSTITSYSDPPEIRMTTQGTPLPTQEVRIVGDDGTPAPAGTTGHIQIRGTITPGYLDAPEQNTAAFGPDGWFRTGDLGWFDDAGRLHYVGRSYEMIKSKGINISPAEVEALLVQHAEVDQAFVFGVETETGDQDVGAVLVSTTDEHDRLAKEVVDWARERISTYKVPRRTWVLTADQLPLTPTGKVSKRLLRDQVLTAGT</sequence>
<evidence type="ECO:0000313" key="6">
    <source>
        <dbReference type="Proteomes" id="UP001500957"/>
    </source>
</evidence>
<feature type="domain" description="AMP-dependent synthetase/ligase" evidence="3">
    <location>
        <begin position="15"/>
        <end position="357"/>
    </location>
</feature>
<dbReference type="InterPro" id="IPR042099">
    <property type="entry name" value="ANL_N_sf"/>
</dbReference>
<dbReference type="CDD" id="cd04433">
    <property type="entry name" value="AFD_class_I"/>
    <property type="match status" value="1"/>
</dbReference>
<dbReference type="Proteomes" id="UP001500957">
    <property type="component" value="Unassembled WGS sequence"/>
</dbReference>
<proteinExistence type="inferred from homology"/>
<evidence type="ECO:0000256" key="1">
    <source>
        <dbReference type="ARBA" id="ARBA00006432"/>
    </source>
</evidence>
<dbReference type="PANTHER" id="PTHR43201:SF5">
    <property type="entry name" value="MEDIUM-CHAIN ACYL-COA LIGASE ACSF2, MITOCHONDRIAL"/>
    <property type="match status" value="1"/>
</dbReference>
<comment type="similarity">
    <text evidence="1">Belongs to the ATP-dependent AMP-binding enzyme family.</text>
</comment>
<dbReference type="RefSeq" id="WP_344601672.1">
    <property type="nucleotide sequence ID" value="NZ_BAAAHE010000007.1"/>
</dbReference>
<organism evidence="5 6">
    <name type="scientific">Sporichthya brevicatena</name>
    <dbReference type="NCBI Taxonomy" id="171442"/>
    <lineage>
        <taxon>Bacteria</taxon>
        <taxon>Bacillati</taxon>
        <taxon>Actinomycetota</taxon>
        <taxon>Actinomycetes</taxon>
        <taxon>Sporichthyales</taxon>
        <taxon>Sporichthyaceae</taxon>
        <taxon>Sporichthya</taxon>
    </lineage>
</organism>
<dbReference type="PANTHER" id="PTHR43201">
    <property type="entry name" value="ACYL-COA SYNTHETASE"/>
    <property type="match status" value="1"/>
</dbReference>
<reference evidence="6" key="1">
    <citation type="journal article" date="2019" name="Int. J. Syst. Evol. Microbiol.">
        <title>The Global Catalogue of Microorganisms (GCM) 10K type strain sequencing project: providing services to taxonomists for standard genome sequencing and annotation.</title>
        <authorList>
            <consortium name="The Broad Institute Genomics Platform"/>
            <consortium name="The Broad Institute Genome Sequencing Center for Infectious Disease"/>
            <person name="Wu L."/>
            <person name="Ma J."/>
        </authorList>
    </citation>
    <scope>NUCLEOTIDE SEQUENCE [LARGE SCALE GENOMIC DNA]</scope>
    <source>
        <strain evidence="6">JCM 10671</strain>
    </source>
</reference>
<dbReference type="InterPro" id="IPR000873">
    <property type="entry name" value="AMP-dep_synth/lig_dom"/>
</dbReference>
<dbReference type="SUPFAM" id="SSF56801">
    <property type="entry name" value="Acetyl-CoA synthetase-like"/>
    <property type="match status" value="1"/>
</dbReference>
<dbReference type="Gene3D" id="3.40.50.12780">
    <property type="entry name" value="N-terminal domain of ligase-like"/>
    <property type="match status" value="1"/>
</dbReference>
<gene>
    <name evidence="5" type="ORF">GCM10009547_07130</name>
</gene>
<dbReference type="InterPro" id="IPR045851">
    <property type="entry name" value="AMP-bd_C_sf"/>
</dbReference>
<comment type="caution">
    <text evidence="5">The sequence shown here is derived from an EMBL/GenBank/DDBJ whole genome shotgun (WGS) entry which is preliminary data.</text>
</comment>
<feature type="domain" description="AMP-binding enzyme C-terminal" evidence="4">
    <location>
        <begin position="408"/>
        <end position="486"/>
    </location>
</feature>
<dbReference type="Gene3D" id="3.30.300.30">
    <property type="match status" value="1"/>
</dbReference>
<evidence type="ECO:0000313" key="5">
    <source>
        <dbReference type="EMBL" id="GAA0607784.1"/>
    </source>
</evidence>
<accession>A0ABP3RHI6</accession>
<keyword evidence="2" id="KW-0436">Ligase</keyword>
<protein>
    <submittedName>
        <fullName evidence="5">AMP-binding protein</fullName>
    </submittedName>
</protein>
<evidence type="ECO:0000256" key="2">
    <source>
        <dbReference type="ARBA" id="ARBA00022598"/>
    </source>
</evidence>